<dbReference type="CDD" id="cd23763">
    <property type="entry name" value="ASKHA_ATPase_ROK"/>
    <property type="match status" value="1"/>
</dbReference>
<keyword evidence="4" id="KW-1185">Reference proteome</keyword>
<feature type="region of interest" description="Disordered" evidence="2">
    <location>
        <begin position="362"/>
        <end position="396"/>
    </location>
</feature>
<accession>A0ABN3JD33</accession>
<reference evidence="4" key="1">
    <citation type="journal article" date="2019" name="Int. J. Syst. Evol. Microbiol.">
        <title>The Global Catalogue of Microorganisms (GCM) 10K type strain sequencing project: providing services to taxonomists for standard genome sequencing and annotation.</title>
        <authorList>
            <consortium name="The Broad Institute Genomics Platform"/>
            <consortium name="The Broad Institute Genome Sequencing Center for Infectious Disease"/>
            <person name="Wu L."/>
            <person name="Ma J."/>
        </authorList>
    </citation>
    <scope>NUCLEOTIDE SEQUENCE [LARGE SCALE GENOMIC DNA]</scope>
    <source>
        <strain evidence="4">JCM 4358</strain>
    </source>
</reference>
<dbReference type="PANTHER" id="PTHR18964:SF149">
    <property type="entry name" value="BIFUNCTIONAL UDP-N-ACETYLGLUCOSAMINE 2-EPIMERASE_N-ACETYLMANNOSAMINE KINASE"/>
    <property type="match status" value="1"/>
</dbReference>
<proteinExistence type="inferred from homology"/>
<evidence type="ECO:0000256" key="2">
    <source>
        <dbReference type="SAM" id="MobiDB-lite"/>
    </source>
</evidence>
<dbReference type="PANTHER" id="PTHR18964">
    <property type="entry name" value="ROK (REPRESSOR, ORF, KINASE) FAMILY"/>
    <property type="match status" value="1"/>
</dbReference>
<dbReference type="InterPro" id="IPR000600">
    <property type="entry name" value="ROK"/>
</dbReference>
<comment type="caution">
    <text evidence="3">The sequence shown here is derived from an EMBL/GenBank/DDBJ whole genome shotgun (WGS) entry which is preliminary data.</text>
</comment>
<dbReference type="Gene3D" id="3.30.420.40">
    <property type="match status" value="2"/>
</dbReference>
<evidence type="ECO:0000313" key="4">
    <source>
        <dbReference type="Proteomes" id="UP001499986"/>
    </source>
</evidence>
<dbReference type="InterPro" id="IPR043129">
    <property type="entry name" value="ATPase_NBD"/>
</dbReference>
<sequence>MFLKEAVRGHYSRAEMYDELCEVLQKQVERAALHNLNVESIGIAVPGGVVPHNGHFNGAVGGVPFEAGEFVSQTITDALVNRCGMPLLQRVFPVRDAESLMQRIHLDNDARCAARWLITEQGPRWADFVCLFAGTGVGSGLVFDRRVSYGAKFRAGEVGHVDLNMGDELMLGKMALQRRKCSCGTKGYHFESLVGLGGLGHLAMALDHGIQKDIERAYVSDPQRAADLRAELGSEEVSGMILLEVLRRPGLLDLDEFPRSEEDLDEHLQRLMELYGQLFCVGITAILDALDLPYVGLCGTIPEYLHGNQHFQRSFRQHLAGNVMGTIVDPLFGNMREWGWRGAALLPRDPGYYIRRFPGSTRQPFTASERRSATPSSAREQAVHGEERLNEQHSDT</sequence>
<dbReference type="EMBL" id="BAAASE010000017">
    <property type="protein sequence ID" value="GAA2426162.1"/>
    <property type="molecule type" value="Genomic_DNA"/>
</dbReference>
<evidence type="ECO:0008006" key="5">
    <source>
        <dbReference type="Google" id="ProtNLM"/>
    </source>
</evidence>
<dbReference type="Pfam" id="PF00480">
    <property type="entry name" value="ROK"/>
    <property type="match status" value="1"/>
</dbReference>
<dbReference type="SUPFAM" id="SSF53067">
    <property type="entry name" value="Actin-like ATPase domain"/>
    <property type="match status" value="1"/>
</dbReference>
<feature type="compositionally biased region" description="Basic and acidic residues" evidence="2">
    <location>
        <begin position="381"/>
        <end position="396"/>
    </location>
</feature>
<dbReference type="Proteomes" id="UP001499986">
    <property type="component" value="Unassembled WGS sequence"/>
</dbReference>
<name>A0ABN3JD33_9ACTN</name>
<gene>
    <name evidence="3" type="ORF">GCM10010255_80480</name>
</gene>
<comment type="similarity">
    <text evidence="1">Belongs to the ROK (NagC/XylR) family.</text>
</comment>
<protein>
    <recommendedName>
        <fullName evidence="5">ROK family protein</fullName>
    </recommendedName>
</protein>
<organism evidence="3 4">
    <name type="scientific">Streptomyces coeruleofuscus</name>
    <dbReference type="NCBI Taxonomy" id="66879"/>
    <lineage>
        <taxon>Bacteria</taxon>
        <taxon>Bacillati</taxon>
        <taxon>Actinomycetota</taxon>
        <taxon>Actinomycetes</taxon>
        <taxon>Kitasatosporales</taxon>
        <taxon>Streptomycetaceae</taxon>
        <taxon>Streptomyces</taxon>
    </lineage>
</organism>
<evidence type="ECO:0000256" key="1">
    <source>
        <dbReference type="ARBA" id="ARBA00006479"/>
    </source>
</evidence>
<evidence type="ECO:0000313" key="3">
    <source>
        <dbReference type="EMBL" id="GAA2426162.1"/>
    </source>
</evidence>